<keyword evidence="12" id="KW-1185">Reference proteome</keyword>
<protein>
    <recommendedName>
        <fullName evidence="7">mannonate dehydratase</fullName>
        <ecNumber evidence="7">4.2.1.8</ecNumber>
    </recommendedName>
</protein>
<evidence type="ECO:0000256" key="5">
    <source>
        <dbReference type="ARBA" id="ARBA00004892"/>
    </source>
</evidence>
<dbReference type="Gene3D" id="3.20.20.150">
    <property type="entry name" value="Divalent-metal-dependent TIM barrel enzymes"/>
    <property type="match status" value="1"/>
</dbReference>
<evidence type="ECO:0000256" key="9">
    <source>
        <dbReference type="ARBA" id="ARBA00023211"/>
    </source>
</evidence>
<keyword evidence="9" id="KW-0464">Manganese</keyword>
<dbReference type="InterPro" id="IPR036237">
    <property type="entry name" value="Xyl_isomerase-like_sf"/>
</dbReference>
<evidence type="ECO:0000313" key="12">
    <source>
        <dbReference type="Proteomes" id="UP000185696"/>
    </source>
</evidence>
<dbReference type="PANTHER" id="PTHR30387">
    <property type="entry name" value="MANNONATE DEHYDRATASE"/>
    <property type="match status" value="1"/>
</dbReference>
<dbReference type="GO" id="GO:0008927">
    <property type="term" value="F:mannonate dehydratase activity"/>
    <property type="evidence" value="ECO:0007669"/>
    <property type="project" value="UniProtKB-EC"/>
</dbReference>
<dbReference type="SUPFAM" id="SSF51658">
    <property type="entry name" value="Xylose isomerase-like"/>
    <property type="match status" value="1"/>
</dbReference>
<evidence type="ECO:0000256" key="3">
    <source>
        <dbReference type="ARBA" id="ARBA00001954"/>
    </source>
</evidence>
<dbReference type="GO" id="GO:0042840">
    <property type="term" value="P:D-glucuronate catabolic process"/>
    <property type="evidence" value="ECO:0007669"/>
    <property type="project" value="TreeGrafter"/>
</dbReference>
<evidence type="ECO:0000256" key="8">
    <source>
        <dbReference type="ARBA" id="ARBA00023004"/>
    </source>
</evidence>
<dbReference type="EMBL" id="MSIF01000037">
    <property type="protein sequence ID" value="OLF04822.1"/>
    <property type="molecule type" value="Genomic_DNA"/>
</dbReference>
<evidence type="ECO:0000256" key="2">
    <source>
        <dbReference type="ARBA" id="ARBA00001936"/>
    </source>
</evidence>
<comment type="function">
    <text evidence="4">Catalyzes the dehydration of D-mannonate.</text>
</comment>
<comment type="catalytic activity">
    <reaction evidence="1">
        <text>D-mannonate = 2-dehydro-3-deoxy-D-gluconate + H2O</text>
        <dbReference type="Rhea" id="RHEA:20097"/>
        <dbReference type="ChEBI" id="CHEBI:15377"/>
        <dbReference type="ChEBI" id="CHEBI:17767"/>
        <dbReference type="ChEBI" id="CHEBI:57990"/>
        <dbReference type="EC" id="4.2.1.8"/>
    </reaction>
</comment>
<organism evidence="11 12">
    <name type="scientific">Actinophytocola xinjiangensis</name>
    <dbReference type="NCBI Taxonomy" id="485602"/>
    <lineage>
        <taxon>Bacteria</taxon>
        <taxon>Bacillati</taxon>
        <taxon>Actinomycetota</taxon>
        <taxon>Actinomycetes</taxon>
        <taxon>Pseudonocardiales</taxon>
        <taxon>Pseudonocardiaceae</taxon>
    </lineage>
</organism>
<evidence type="ECO:0000313" key="11">
    <source>
        <dbReference type="EMBL" id="OLF04822.1"/>
    </source>
</evidence>
<dbReference type="EC" id="4.2.1.8" evidence="7"/>
<dbReference type="Proteomes" id="UP000185696">
    <property type="component" value="Unassembled WGS sequence"/>
</dbReference>
<dbReference type="InterPro" id="IPR004628">
    <property type="entry name" value="Man_deHydtase"/>
</dbReference>
<keyword evidence="10" id="KW-0456">Lyase</keyword>
<dbReference type="PANTHER" id="PTHR30387:SF2">
    <property type="entry name" value="MANNONATE DEHYDRATASE"/>
    <property type="match status" value="1"/>
</dbReference>
<comment type="cofactor">
    <cofactor evidence="3">
        <name>Fe(2+)</name>
        <dbReference type="ChEBI" id="CHEBI:29033"/>
    </cofactor>
</comment>
<proteinExistence type="inferred from homology"/>
<dbReference type="UniPathway" id="UPA00246"/>
<dbReference type="Pfam" id="PF03786">
    <property type="entry name" value="UxuA"/>
    <property type="match status" value="1"/>
</dbReference>
<evidence type="ECO:0000256" key="7">
    <source>
        <dbReference type="ARBA" id="ARBA00012927"/>
    </source>
</evidence>
<evidence type="ECO:0000256" key="1">
    <source>
        <dbReference type="ARBA" id="ARBA00001794"/>
    </source>
</evidence>
<evidence type="ECO:0000256" key="10">
    <source>
        <dbReference type="ARBA" id="ARBA00023239"/>
    </source>
</evidence>
<sequence>MTDVRISLGHIDTYDDRTAAFAHQLGLGSVQLHTPSNLPCENGYWSLAELRELRDRCDRDGLVIEGLENVPAQHFVKVQRGLPGRDEQIENYQRTIRNLAKVGITLLGYNFLTTYVWRTDMGGLGRGGAAVTGFDLDVADRGNALAAYKLTPTEPIDEPITADQMWANHQYFLDAVLPVAEQEGVRLALHPDDPPVDTPLGGATRIFTSPAALVEASRRAGDSPAWGLNFCVGTVSEMNGEESVNEVIDTLGAAGRICYVHFRDVRGTVPRFTESFLGEGNLNPARVIRRLHETGFDGFLIDDHVPAMVGDAGTWGDTSSEAYCSRGRAHAIGYLQGVFNALGID</sequence>
<comment type="pathway">
    <text evidence="5">Carbohydrate metabolism; pentose and glucuronate interconversion.</text>
</comment>
<comment type="caution">
    <text evidence="11">The sequence shown here is derived from an EMBL/GenBank/DDBJ whole genome shotgun (WGS) entry which is preliminary data.</text>
</comment>
<accession>A0A7Z1AV18</accession>
<reference evidence="11 12" key="1">
    <citation type="submission" date="2016-12" db="EMBL/GenBank/DDBJ databases">
        <title>The draft genome sequence of Actinophytocola xinjiangensis.</title>
        <authorList>
            <person name="Wang W."/>
            <person name="Yuan L."/>
        </authorList>
    </citation>
    <scope>NUCLEOTIDE SEQUENCE [LARGE SCALE GENOMIC DNA]</scope>
    <source>
        <strain evidence="11 12">CGMCC 4.4663</strain>
    </source>
</reference>
<keyword evidence="8" id="KW-0408">Iron</keyword>
<evidence type="ECO:0000256" key="4">
    <source>
        <dbReference type="ARBA" id="ARBA00002713"/>
    </source>
</evidence>
<gene>
    <name evidence="11" type="ORF">BLA60_38915</name>
</gene>
<dbReference type="AlphaFoldDB" id="A0A7Z1AV18"/>
<comment type="similarity">
    <text evidence="6">Belongs to the mannonate dehydratase family.</text>
</comment>
<dbReference type="GO" id="GO:0008198">
    <property type="term" value="F:ferrous iron binding"/>
    <property type="evidence" value="ECO:0007669"/>
    <property type="project" value="TreeGrafter"/>
</dbReference>
<comment type="cofactor">
    <cofactor evidence="2">
        <name>Mn(2+)</name>
        <dbReference type="ChEBI" id="CHEBI:29035"/>
    </cofactor>
</comment>
<dbReference type="GO" id="GO:0030145">
    <property type="term" value="F:manganese ion binding"/>
    <property type="evidence" value="ECO:0007669"/>
    <property type="project" value="TreeGrafter"/>
</dbReference>
<evidence type="ECO:0000256" key="6">
    <source>
        <dbReference type="ARBA" id="ARBA00007389"/>
    </source>
</evidence>
<name>A0A7Z1AV18_9PSEU</name>